<gene>
    <name evidence="2" type="ORF">CAMP_LOCUS14230</name>
</gene>
<proteinExistence type="predicted"/>
<name>A0A9P1IT18_9PELO</name>
<evidence type="ECO:0000313" key="2">
    <source>
        <dbReference type="EMBL" id="CAI5451593.1"/>
    </source>
</evidence>
<feature type="signal peptide" evidence="1">
    <location>
        <begin position="1"/>
        <end position="17"/>
    </location>
</feature>
<comment type="caution">
    <text evidence="2">The sequence shown here is derived from an EMBL/GenBank/DDBJ whole genome shotgun (WGS) entry which is preliminary data.</text>
</comment>
<evidence type="ECO:0000256" key="1">
    <source>
        <dbReference type="SAM" id="SignalP"/>
    </source>
</evidence>
<feature type="chain" id="PRO_5040406644" description="CUB-like domain-containing protein" evidence="1">
    <location>
        <begin position="18"/>
        <end position="435"/>
    </location>
</feature>
<keyword evidence="1" id="KW-0732">Signal</keyword>
<organism evidence="2 3">
    <name type="scientific">Caenorhabditis angaria</name>
    <dbReference type="NCBI Taxonomy" id="860376"/>
    <lineage>
        <taxon>Eukaryota</taxon>
        <taxon>Metazoa</taxon>
        <taxon>Ecdysozoa</taxon>
        <taxon>Nematoda</taxon>
        <taxon>Chromadorea</taxon>
        <taxon>Rhabditida</taxon>
        <taxon>Rhabditina</taxon>
        <taxon>Rhabditomorpha</taxon>
        <taxon>Rhabditoidea</taxon>
        <taxon>Rhabditidae</taxon>
        <taxon>Peloderinae</taxon>
        <taxon>Caenorhabditis</taxon>
    </lineage>
</organism>
<dbReference type="Proteomes" id="UP001152747">
    <property type="component" value="Unassembled WGS sequence"/>
</dbReference>
<reference evidence="2" key="1">
    <citation type="submission" date="2022-11" db="EMBL/GenBank/DDBJ databases">
        <authorList>
            <person name="Kikuchi T."/>
        </authorList>
    </citation>
    <scope>NUCLEOTIDE SEQUENCE</scope>
    <source>
        <strain evidence="2">PS1010</strain>
    </source>
</reference>
<protein>
    <recommendedName>
        <fullName evidence="4">CUB-like domain-containing protein</fullName>
    </recommendedName>
</protein>
<accession>A0A9P1IT18</accession>
<evidence type="ECO:0008006" key="4">
    <source>
        <dbReference type="Google" id="ProtNLM"/>
    </source>
</evidence>
<sequence>MNILLIILSIAPSIVSAANEIKLEPNVFRVTGTYQPVNIEYGFPSLASFSYINEQMDNEFSHINFEFVPIEYCQFVRICIAKAISYTKKLKHKITEDQCEDYITYIPTTGAIKIKYDKINVEGYTSSLNMTGTTNGRRVFYWKNIFYNENSFRDNKFMHQDLDFKNKMFLVFTNSRQCHPIIMIDGTISNMEIYGTKSISDSLPSEFEYLQIGKTNPTLYTATDVTGVERSVDYFPVLKSLTEAKDGIGQLKFKCKMAGGGITKNIISKTSVIEVVKKVNTNANNANEAKVLIELEDCHWMRIWFSKDSATWSDYATTFLPKHSIDFLLSEGLVFLPDRENAVRIPMSVNDISHLTLKYHPKNQIIEILFGHSNDFQYPITFKSDIMKEGTFKIFMIRSPKCDAVFGSNSRGILAHGSDSRKNEFLFTNLQSIFD</sequence>
<dbReference type="EMBL" id="CANHGI010000005">
    <property type="protein sequence ID" value="CAI5451593.1"/>
    <property type="molecule type" value="Genomic_DNA"/>
</dbReference>
<dbReference type="AlphaFoldDB" id="A0A9P1IT18"/>
<keyword evidence="3" id="KW-1185">Reference proteome</keyword>
<evidence type="ECO:0000313" key="3">
    <source>
        <dbReference type="Proteomes" id="UP001152747"/>
    </source>
</evidence>
<dbReference type="OrthoDB" id="5801624at2759"/>